<proteinExistence type="predicted"/>
<comment type="caution">
    <text evidence="1">The sequence shown here is derived from an EMBL/GenBank/DDBJ whole genome shotgun (WGS) entry which is preliminary data.</text>
</comment>
<keyword evidence="2" id="KW-1185">Reference proteome</keyword>
<evidence type="ECO:0000313" key="2">
    <source>
        <dbReference type="Proteomes" id="UP000838756"/>
    </source>
</evidence>
<organism evidence="1 2">
    <name type="scientific">Pararge aegeria aegeria</name>
    <dbReference type="NCBI Taxonomy" id="348720"/>
    <lineage>
        <taxon>Eukaryota</taxon>
        <taxon>Metazoa</taxon>
        <taxon>Ecdysozoa</taxon>
        <taxon>Arthropoda</taxon>
        <taxon>Hexapoda</taxon>
        <taxon>Insecta</taxon>
        <taxon>Pterygota</taxon>
        <taxon>Neoptera</taxon>
        <taxon>Endopterygota</taxon>
        <taxon>Lepidoptera</taxon>
        <taxon>Glossata</taxon>
        <taxon>Ditrysia</taxon>
        <taxon>Papilionoidea</taxon>
        <taxon>Nymphalidae</taxon>
        <taxon>Satyrinae</taxon>
        <taxon>Satyrini</taxon>
        <taxon>Parargina</taxon>
        <taxon>Pararge</taxon>
    </lineage>
</organism>
<dbReference type="Proteomes" id="UP000838756">
    <property type="component" value="Unassembled WGS sequence"/>
</dbReference>
<reference evidence="1" key="1">
    <citation type="submission" date="2022-03" db="EMBL/GenBank/DDBJ databases">
        <authorList>
            <person name="Lindestad O."/>
        </authorList>
    </citation>
    <scope>NUCLEOTIDE SEQUENCE</scope>
</reference>
<sequence>MVSTDNQKVNDSIRSFFTIQSTSYSIQPIDDHCWTMVFYREFQNQRSWTACNPAAPSDSMPSAHLVGAQPTLHYQCGVATPEPKDPNVHRFSELCASPIVTSASRLAELHR</sequence>
<name>A0A8S4R8I6_9NEOP</name>
<dbReference type="AlphaFoldDB" id="A0A8S4R8I6"/>
<gene>
    <name evidence="1" type="primary">jg6237</name>
    <name evidence="1" type="ORF">PAEG_LOCUS11379</name>
</gene>
<evidence type="ECO:0000313" key="1">
    <source>
        <dbReference type="EMBL" id="CAH2233319.1"/>
    </source>
</evidence>
<dbReference type="OrthoDB" id="7512025at2759"/>
<protein>
    <submittedName>
        <fullName evidence="1">Jg6237 protein</fullName>
    </submittedName>
</protein>
<dbReference type="EMBL" id="CAKXAJ010024955">
    <property type="protein sequence ID" value="CAH2233319.1"/>
    <property type="molecule type" value="Genomic_DNA"/>
</dbReference>
<accession>A0A8S4R8I6</accession>